<evidence type="ECO:0000256" key="1">
    <source>
        <dbReference type="SAM" id="SignalP"/>
    </source>
</evidence>
<keyword evidence="1" id="KW-0732">Signal</keyword>
<protein>
    <recommendedName>
        <fullName evidence="4">Phosphatase</fullName>
    </recommendedName>
</protein>
<comment type="caution">
    <text evidence="2">The sequence shown here is derived from an EMBL/GenBank/DDBJ whole genome shotgun (WGS) entry which is preliminary data.</text>
</comment>
<evidence type="ECO:0000313" key="2">
    <source>
        <dbReference type="EMBL" id="MEN2768135.1"/>
    </source>
</evidence>
<evidence type="ECO:0008006" key="4">
    <source>
        <dbReference type="Google" id="ProtNLM"/>
    </source>
</evidence>
<feature type="chain" id="PRO_5045885218" description="Phosphatase" evidence="1">
    <location>
        <begin position="22"/>
        <end position="50"/>
    </location>
</feature>
<reference evidence="2 3" key="1">
    <citation type="submission" date="2024-05" db="EMBL/GenBank/DDBJ databases">
        <authorList>
            <person name="Haq I."/>
            <person name="Ullah Z."/>
            <person name="Ahmad R."/>
            <person name="Li M."/>
            <person name="Tong Y."/>
        </authorList>
    </citation>
    <scope>NUCLEOTIDE SEQUENCE [LARGE SCALE GENOMIC DNA]</scope>
    <source>
        <strain evidence="2 3">16A2E</strain>
    </source>
</reference>
<organism evidence="2 3">
    <name type="scientific">Ornithinibacillus xuwenensis</name>
    <dbReference type="NCBI Taxonomy" id="3144668"/>
    <lineage>
        <taxon>Bacteria</taxon>
        <taxon>Bacillati</taxon>
        <taxon>Bacillota</taxon>
        <taxon>Bacilli</taxon>
        <taxon>Bacillales</taxon>
        <taxon>Bacillaceae</taxon>
        <taxon>Ornithinibacillus</taxon>
    </lineage>
</organism>
<dbReference type="Proteomes" id="UP001444625">
    <property type="component" value="Unassembled WGS sequence"/>
</dbReference>
<proteinExistence type="predicted"/>
<name>A0ABU9XIM4_9BACI</name>
<accession>A0ABU9XIM4</accession>
<evidence type="ECO:0000313" key="3">
    <source>
        <dbReference type="Proteomes" id="UP001444625"/>
    </source>
</evidence>
<keyword evidence="3" id="KW-1185">Reference proteome</keyword>
<dbReference type="EMBL" id="JBDIML010000004">
    <property type="protein sequence ID" value="MEN2768135.1"/>
    <property type="molecule type" value="Genomic_DNA"/>
</dbReference>
<sequence>MKKLIASLALGTLLVGGFLFAQDSQPSELAHGEAEPSVFNISSVSLVNVY</sequence>
<feature type="signal peptide" evidence="1">
    <location>
        <begin position="1"/>
        <end position="21"/>
    </location>
</feature>
<gene>
    <name evidence="2" type="ORF">ABC228_13210</name>
</gene>